<dbReference type="PANTHER" id="PTHR43767:SF1">
    <property type="entry name" value="NONRIBOSOMAL PEPTIDE SYNTHASE PES1 (EUROFUNG)-RELATED"/>
    <property type="match status" value="1"/>
</dbReference>
<dbReference type="Proteomes" id="UP000238701">
    <property type="component" value="Unassembled WGS sequence"/>
</dbReference>
<sequence>MSQVCTLPQLSENDFDQKFSERHLVHKVISKWATERPDRLAIISADTGQGTTWTELEAATLGVAAHLLELGYKKGDCLVTALPLTTEHIILEYACFRIGVIFAPLDLRLSAPEMIRSIRQVQPKGFAFPGVTPLGDFREVGRAIGRECPFVEHKIQFSPREETIPGATAAADLFARASELRTGSEERVSCEQSENDAALIIFTTGSTGSPKPALLSHRNITSQNMCISQAFFGGDSGMKTLVNLPPSHVGCQTELLMGTFFGGGTAVILASFDPVRSLKAIQEYKIEIVGQIPAMFEFEWRVKTYDEFDLSSLKLVAYGGQQVSEAFVAKMSTMAPWVATGLGLTEAAGFCTYESQPRETARQCAVSLGLDMPVYPFSIRREMRGDGFAGDELTAGETGHICFRGAQTFLGYLNDPASTANTISKDGFLIYRRPRVQGCEWPPFIRAGEMGHQTGWIPGVSGRCRGSYLCARR</sequence>
<proteinExistence type="predicted"/>
<dbReference type="PROSITE" id="PS00455">
    <property type="entry name" value="AMP_BINDING"/>
    <property type="match status" value="1"/>
</dbReference>
<evidence type="ECO:0000259" key="1">
    <source>
        <dbReference type="Pfam" id="PF00501"/>
    </source>
</evidence>
<keyword evidence="2" id="KW-0436">Ligase</keyword>
<gene>
    <name evidence="2" type="ORF">SBA1_310019</name>
</gene>
<dbReference type="InterPro" id="IPR020845">
    <property type="entry name" value="AMP-binding_CS"/>
</dbReference>
<dbReference type="AlphaFoldDB" id="A0A2U3KLS7"/>
<feature type="domain" description="AMP-dependent synthetase/ligase" evidence="1">
    <location>
        <begin position="31"/>
        <end position="413"/>
    </location>
</feature>
<evidence type="ECO:0000313" key="3">
    <source>
        <dbReference type="Proteomes" id="UP000238701"/>
    </source>
</evidence>
<dbReference type="PANTHER" id="PTHR43767">
    <property type="entry name" value="LONG-CHAIN-FATTY-ACID--COA LIGASE"/>
    <property type="match status" value="1"/>
</dbReference>
<dbReference type="Gene3D" id="3.40.50.12780">
    <property type="entry name" value="N-terminal domain of ligase-like"/>
    <property type="match status" value="1"/>
</dbReference>
<dbReference type="Pfam" id="PF00501">
    <property type="entry name" value="AMP-binding"/>
    <property type="match status" value="1"/>
</dbReference>
<dbReference type="InterPro" id="IPR000873">
    <property type="entry name" value="AMP-dep_synth/lig_dom"/>
</dbReference>
<dbReference type="GO" id="GO:0016874">
    <property type="term" value="F:ligase activity"/>
    <property type="evidence" value="ECO:0007669"/>
    <property type="project" value="UniProtKB-KW"/>
</dbReference>
<name>A0A2U3KLS7_9BACT</name>
<dbReference type="EMBL" id="OMOD01000124">
    <property type="protein sequence ID" value="SPF40609.1"/>
    <property type="molecule type" value="Genomic_DNA"/>
</dbReference>
<evidence type="ECO:0000313" key="2">
    <source>
        <dbReference type="EMBL" id="SPF40609.1"/>
    </source>
</evidence>
<dbReference type="OrthoDB" id="9778383at2"/>
<accession>A0A2U3KLS7</accession>
<protein>
    <submittedName>
        <fullName evidence="2">AMP-dependent synthetase and ligase</fullName>
    </submittedName>
</protein>
<organism evidence="2 3">
    <name type="scientific">Candidatus Sulfotelmatobacter kueseliae</name>
    <dbReference type="NCBI Taxonomy" id="2042962"/>
    <lineage>
        <taxon>Bacteria</taxon>
        <taxon>Pseudomonadati</taxon>
        <taxon>Acidobacteriota</taxon>
        <taxon>Terriglobia</taxon>
        <taxon>Terriglobales</taxon>
        <taxon>Candidatus Korobacteraceae</taxon>
        <taxon>Candidatus Sulfotelmatobacter</taxon>
    </lineage>
</organism>
<dbReference type="SUPFAM" id="SSF56801">
    <property type="entry name" value="Acetyl-CoA synthetase-like"/>
    <property type="match status" value="1"/>
</dbReference>
<dbReference type="InterPro" id="IPR042099">
    <property type="entry name" value="ANL_N_sf"/>
</dbReference>
<dbReference type="InterPro" id="IPR050237">
    <property type="entry name" value="ATP-dep_AMP-bd_enzyme"/>
</dbReference>
<reference evidence="3" key="1">
    <citation type="submission" date="2018-02" db="EMBL/GenBank/DDBJ databases">
        <authorList>
            <person name="Hausmann B."/>
        </authorList>
    </citation>
    <scope>NUCLEOTIDE SEQUENCE [LARGE SCALE GENOMIC DNA]</scope>
    <source>
        <strain evidence="3">Peat soil MAG SbA1</strain>
    </source>
</reference>